<keyword evidence="6 8" id="KW-0788">Thiol protease</keyword>
<comment type="catalytic activity">
    <reaction evidence="1 8">
        <text>Thiol-dependent hydrolysis of ester, thioester, amide, peptide and isopeptide bonds formed by the C-terminal Gly of ubiquitin (a 76-residue protein attached to proteins as an intracellular targeting signal).</text>
        <dbReference type="EC" id="3.4.19.12"/>
    </reaction>
</comment>
<evidence type="ECO:0000256" key="9">
    <source>
        <dbReference type="SAM" id="MobiDB-lite"/>
    </source>
</evidence>
<evidence type="ECO:0000256" key="7">
    <source>
        <dbReference type="ARBA" id="ARBA00037630"/>
    </source>
</evidence>
<dbReference type="SMART" id="SM01174">
    <property type="entry name" value="DUF4205"/>
    <property type="match status" value="1"/>
</dbReference>
<evidence type="ECO:0000256" key="4">
    <source>
        <dbReference type="ARBA" id="ARBA00022786"/>
    </source>
</evidence>
<evidence type="ECO:0000256" key="2">
    <source>
        <dbReference type="ARBA" id="ARBA00011074"/>
    </source>
</evidence>
<evidence type="ECO:0000256" key="1">
    <source>
        <dbReference type="ARBA" id="ARBA00000707"/>
    </source>
</evidence>
<dbReference type="EMBL" id="JBJQND010000019">
    <property type="protein sequence ID" value="KAL3831767.1"/>
    <property type="molecule type" value="Genomic_DNA"/>
</dbReference>
<keyword evidence="4 8" id="KW-0833">Ubl conjugation pathway</keyword>
<sequence length="678" mass="76098">MTHVRNYLGDPGLKITLQVMDDESPRTSTCISNRQTLLKELQIEKLMKKNKEQAQPLKAMLEVIAKYLIERNKTAESDGFANAQSSKPLTVQCKSAKLHQEDGSFDTPFDMEPARQIDMTPDYTEEVQGPDKFAAVKANVPKSSKGKKEHNDLIIDENVEGETVLGEGKAGMLQKEEEQEQSVPKKLTQARPLSAKRRGLSGPIISSVEDTSRRKFNKPRPISSAKNQRLDVFENASKDIIDVTQDSSNEKLQADQSNVRRLSVERSTSVESRTSSSSYRDTNLEEIDSLISKPVPRRTIQDVLEVERDRPKTGKRRETTHYSVEKSSIIKEKLSARGNTFGSNSSSQPTKVGDVEIGDVDDLEIDVAKLNLGPRTKTQAVIKNPLDSKPIDVQTATELKTLVFGSALQNFSDEWRLQSFCFCDMPGLKFGIVQKKGGPCGVLASVQACMLQELLFSKNKVPITRYGDPNNEERSSALATGLSKIFWRAGQKKQAVVTLVREDMDEPGGQLMGAHGYCTQDMVNLYLTGRAVSNVFNDVVELESGNGEKPVILKGLSARSDIGLLSLFEHYKSCQVGTYFKTPRYPIWIICSESHFSLLFSVKRDLISDWKAERRFHLYYFDGLARQQHEIKLTIDTTNVHYKRPSEDEGQLVPPLELCIRTKWNDVEIDWNGTEPLL</sequence>
<dbReference type="PANTHER" id="PTHR12473:SF8">
    <property type="entry name" value="UBIQUITIN CARBOXYL-TERMINAL HYDROLASE MINDY-4-RELATED"/>
    <property type="match status" value="1"/>
</dbReference>
<gene>
    <name evidence="11" type="ORF">ACJMK2_023474</name>
</gene>
<comment type="function">
    <text evidence="7">Probable hydrolase that can remove 'Lys-48'-linked conjugated ubiquitin from proteins.</text>
</comment>
<protein>
    <recommendedName>
        <fullName evidence="8">Ubiquitin carboxyl-terminal hydrolase MINDY</fullName>
        <ecNumber evidence="8">3.4.19.12</ecNumber>
    </recommendedName>
</protein>
<dbReference type="InterPro" id="IPR039785">
    <property type="entry name" value="MINY3/4"/>
</dbReference>
<dbReference type="GO" id="GO:0006508">
    <property type="term" value="P:proteolysis"/>
    <property type="evidence" value="ECO:0007669"/>
    <property type="project" value="UniProtKB-KW"/>
</dbReference>
<evidence type="ECO:0000256" key="8">
    <source>
        <dbReference type="RuleBase" id="RU367088"/>
    </source>
</evidence>
<feature type="compositionally biased region" description="Low complexity" evidence="9">
    <location>
        <begin position="265"/>
        <end position="278"/>
    </location>
</feature>
<comment type="function">
    <text evidence="8">Hydrolase that can remove 'Lys-48'-linked conjugated ubiquitin from proteins.</text>
</comment>
<dbReference type="Pfam" id="PF13898">
    <property type="entry name" value="MINDY-3_4_CD"/>
    <property type="match status" value="1"/>
</dbReference>
<evidence type="ECO:0000259" key="10">
    <source>
        <dbReference type="SMART" id="SM01174"/>
    </source>
</evidence>
<feature type="domain" description="Deubiquitinating enzyme MINDY-3/4 conserved" evidence="10">
    <location>
        <begin position="400"/>
        <end position="673"/>
    </location>
</feature>
<comment type="caution">
    <text evidence="11">The sequence shown here is derived from an EMBL/GenBank/DDBJ whole genome shotgun (WGS) entry which is preliminary data.</text>
</comment>
<organism evidence="11 12">
    <name type="scientific">Sinanodonta woodiana</name>
    <name type="common">Chinese pond mussel</name>
    <name type="synonym">Anodonta woodiana</name>
    <dbReference type="NCBI Taxonomy" id="1069815"/>
    <lineage>
        <taxon>Eukaryota</taxon>
        <taxon>Metazoa</taxon>
        <taxon>Spiralia</taxon>
        <taxon>Lophotrochozoa</taxon>
        <taxon>Mollusca</taxon>
        <taxon>Bivalvia</taxon>
        <taxon>Autobranchia</taxon>
        <taxon>Heteroconchia</taxon>
        <taxon>Palaeoheterodonta</taxon>
        <taxon>Unionida</taxon>
        <taxon>Unionoidea</taxon>
        <taxon>Unionidae</taxon>
        <taxon>Unioninae</taxon>
        <taxon>Sinanodonta</taxon>
    </lineage>
</organism>
<evidence type="ECO:0000313" key="11">
    <source>
        <dbReference type="EMBL" id="KAL3831767.1"/>
    </source>
</evidence>
<dbReference type="PANTHER" id="PTHR12473">
    <property type="entry name" value="UBIQUITIN CARBOXYL-TERMINAL HYDROLASE MINDY-4-RELATED"/>
    <property type="match status" value="1"/>
</dbReference>
<dbReference type="Proteomes" id="UP001634394">
    <property type="component" value="Unassembled WGS sequence"/>
</dbReference>
<dbReference type="InterPro" id="IPR025257">
    <property type="entry name" value="MINDY-3/4_CD"/>
</dbReference>
<feature type="region of interest" description="Disordered" evidence="9">
    <location>
        <begin position="244"/>
        <end position="282"/>
    </location>
</feature>
<keyword evidence="5 8" id="KW-0378">Hydrolase</keyword>
<feature type="region of interest" description="Disordered" evidence="9">
    <location>
        <begin position="141"/>
        <end position="160"/>
    </location>
</feature>
<dbReference type="AlphaFoldDB" id="A0ABD3T4D0"/>
<name>A0ABD3T4D0_SINWO</name>
<proteinExistence type="inferred from homology"/>
<dbReference type="GO" id="GO:0004843">
    <property type="term" value="F:cysteine-type deubiquitinase activity"/>
    <property type="evidence" value="ECO:0007669"/>
    <property type="project" value="UniProtKB-UniRule"/>
</dbReference>
<reference evidence="11 12" key="1">
    <citation type="submission" date="2024-11" db="EMBL/GenBank/DDBJ databases">
        <title>Chromosome-level genome assembly of the freshwater bivalve Anodonta woodiana.</title>
        <authorList>
            <person name="Chen X."/>
        </authorList>
    </citation>
    <scope>NUCLEOTIDE SEQUENCE [LARGE SCALE GENOMIC DNA]</scope>
    <source>
        <strain evidence="11">MN2024</strain>
        <tissue evidence="11">Gills</tissue>
    </source>
</reference>
<dbReference type="Pfam" id="PF26038">
    <property type="entry name" value="Dimer_MINDY4_N"/>
    <property type="match status" value="1"/>
</dbReference>
<dbReference type="GO" id="GO:1990380">
    <property type="term" value="F:K48-linked deubiquitinase activity"/>
    <property type="evidence" value="ECO:0007669"/>
    <property type="project" value="UniProtKB-UniRule"/>
</dbReference>
<dbReference type="InterPro" id="IPR059022">
    <property type="entry name" value="MINDY4_N"/>
</dbReference>
<keyword evidence="12" id="KW-1185">Reference proteome</keyword>
<dbReference type="EC" id="3.4.19.12" evidence="8"/>
<feature type="region of interest" description="Disordered" evidence="9">
    <location>
        <begin position="170"/>
        <end position="230"/>
    </location>
</feature>
<evidence type="ECO:0000256" key="5">
    <source>
        <dbReference type="ARBA" id="ARBA00022801"/>
    </source>
</evidence>
<keyword evidence="3 8" id="KW-0645">Protease</keyword>
<evidence type="ECO:0000256" key="3">
    <source>
        <dbReference type="ARBA" id="ARBA00022670"/>
    </source>
</evidence>
<evidence type="ECO:0000256" key="6">
    <source>
        <dbReference type="ARBA" id="ARBA00022807"/>
    </source>
</evidence>
<evidence type="ECO:0000313" key="12">
    <source>
        <dbReference type="Proteomes" id="UP001634394"/>
    </source>
</evidence>
<comment type="similarity">
    <text evidence="2 8">Belongs to the MINDY deubiquitinase family. FAM188 subfamily.</text>
</comment>
<accession>A0ABD3T4D0</accession>